<dbReference type="InterPro" id="IPR050266">
    <property type="entry name" value="AB_hydrolase_sf"/>
</dbReference>
<protein>
    <submittedName>
        <fullName evidence="2">Unannotated protein</fullName>
    </submittedName>
</protein>
<dbReference type="GO" id="GO:0046464">
    <property type="term" value="P:acylglycerol catabolic process"/>
    <property type="evidence" value="ECO:0007669"/>
    <property type="project" value="TreeGrafter"/>
</dbReference>
<dbReference type="InterPro" id="IPR029058">
    <property type="entry name" value="AB_hydrolase_fold"/>
</dbReference>
<dbReference type="GO" id="GO:0047372">
    <property type="term" value="F:monoacylglycerol lipase activity"/>
    <property type="evidence" value="ECO:0007669"/>
    <property type="project" value="TreeGrafter"/>
</dbReference>
<reference evidence="2" key="1">
    <citation type="submission" date="2020-05" db="EMBL/GenBank/DDBJ databases">
        <authorList>
            <person name="Chiriac C."/>
            <person name="Salcher M."/>
            <person name="Ghai R."/>
            <person name="Kavagutti S V."/>
        </authorList>
    </citation>
    <scope>NUCLEOTIDE SEQUENCE</scope>
</reference>
<sequence length="298" mass="32363">MTIERVPYDEFSYFHENAAEFDLPFDAPPVVRRVTVEVEPGRSLSALVWGETEPELVFLHGGAQNAHTWDTVALALGCSLVAIDLPGHGHSDGGRGGTLDTGSNAADIAIAIEALAPRAQAVIGMSLGGITALALTRHAPTLVSKLVLVDITPGVDETKSKAIVAFVNGPDSFPDFDELLARTIEFNPTRSESSLRRGILHNALQREDGSWVWRYQRFGGGTERPDMSDLWDALEAASCELMLVRGLRPQSVVSDEDEAEVRRRRPDAQIIHVVEAGHSVQGDQPVELAEIIRKFALS</sequence>
<gene>
    <name evidence="2" type="ORF">UFOPK1392_00083</name>
    <name evidence="3" type="ORF">UFOPK3733_00027</name>
</gene>
<accession>A0A6J5YEZ7</accession>
<dbReference type="PRINTS" id="PR00111">
    <property type="entry name" value="ABHYDROLASE"/>
</dbReference>
<dbReference type="AlphaFoldDB" id="A0A6J5YEZ7"/>
<dbReference type="GO" id="GO:0016020">
    <property type="term" value="C:membrane"/>
    <property type="evidence" value="ECO:0007669"/>
    <property type="project" value="TreeGrafter"/>
</dbReference>
<feature type="domain" description="AB hydrolase-1" evidence="1">
    <location>
        <begin position="56"/>
        <end position="290"/>
    </location>
</feature>
<dbReference type="PANTHER" id="PTHR43798">
    <property type="entry name" value="MONOACYLGLYCEROL LIPASE"/>
    <property type="match status" value="1"/>
</dbReference>
<dbReference type="InterPro" id="IPR000073">
    <property type="entry name" value="AB_hydrolase_1"/>
</dbReference>
<dbReference type="Gene3D" id="3.40.50.1820">
    <property type="entry name" value="alpha/beta hydrolase"/>
    <property type="match status" value="1"/>
</dbReference>
<dbReference type="PANTHER" id="PTHR43798:SF5">
    <property type="entry name" value="MONOACYLGLYCEROL LIPASE ABHD6"/>
    <property type="match status" value="1"/>
</dbReference>
<evidence type="ECO:0000313" key="3">
    <source>
        <dbReference type="EMBL" id="CAB4920213.1"/>
    </source>
</evidence>
<evidence type="ECO:0000313" key="2">
    <source>
        <dbReference type="EMBL" id="CAB4322349.1"/>
    </source>
</evidence>
<dbReference type="EMBL" id="CAFBNC010000001">
    <property type="protein sequence ID" value="CAB4920213.1"/>
    <property type="molecule type" value="Genomic_DNA"/>
</dbReference>
<evidence type="ECO:0000259" key="1">
    <source>
        <dbReference type="Pfam" id="PF12697"/>
    </source>
</evidence>
<name>A0A6J5YEZ7_9ZZZZ</name>
<dbReference type="EMBL" id="CAEMXZ010000002">
    <property type="protein sequence ID" value="CAB4322349.1"/>
    <property type="molecule type" value="Genomic_DNA"/>
</dbReference>
<dbReference type="SUPFAM" id="SSF53474">
    <property type="entry name" value="alpha/beta-Hydrolases"/>
    <property type="match status" value="1"/>
</dbReference>
<organism evidence="2">
    <name type="scientific">freshwater metagenome</name>
    <dbReference type="NCBI Taxonomy" id="449393"/>
    <lineage>
        <taxon>unclassified sequences</taxon>
        <taxon>metagenomes</taxon>
        <taxon>ecological metagenomes</taxon>
    </lineage>
</organism>
<proteinExistence type="predicted"/>
<dbReference type="Pfam" id="PF12697">
    <property type="entry name" value="Abhydrolase_6"/>
    <property type="match status" value="1"/>
</dbReference>